<feature type="transmembrane region" description="Helical" evidence="5">
    <location>
        <begin position="271"/>
        <end position="294"/>
    </location>
</feature>
<reference evidence="7" key="1">
    <citation type="submission" date="2021-02" db="EMBL/GenBank/DDBJ databases">
        <authorList>
            <person name="Nowell W R."/>
        </authorList>
    </citation>
    <scope>NUCLEOTIDE SEQUENCE</scope>
</reference>
<gene>
    <name evidence="8" type="ORF">OTI717_LOCUS34155</name>
    <name evidence="7" type="ORF">RFH988_LOCUS7914</name>
</gene>
<feature type="transmembrane region" description="Helical" evidence="5">
    <location>
        <begin position="190"/>
        <end position="213"/>
    </location>
</feature>
<evidence type="ECO:0000256" key="2">
    <source>
        <dbReference type="ARBA" id="ARBA00022692"/>
    </source>
</evidence>
<protein>
    <recommendedName>
        <fullName evidence="6">G-protein coupled receptors family 1 profile domain-containing protein</fullName>
    </recommendedName>
</protein>
<dbReference type="InterPro" id="IPR017452">
    <property type="entry name" value="GPCR_Rhodpsn_7TM"/>
</dbReference>
<evidence type="ECO:0000259" key="6">
    <source>
        <dbReference type="PROSITE" id="PS50262"/>
    </source>
</evidence>
<evidence type="ECO:0000256" key="3">
    <source>
        <dbReference type="ARBA" id="ARBA00022989"/>
    </source>
</evidence>
<dbReference type="AlphaFoldDB" id="A0A813Y871"/>
<dbReference type="Proteomes" id="UP000663823">
    <property type="component" value="Unassembled WGS sequence"/>
</dbReference>
<dbReference type="PROSITE" id="PS50262">
    <property type="entry name" value="G_PROTEIN_RECEP_F1_2"/>
    <property type="match status" value="1"/>
</dbReference>
<feature type="domain" description="G-protein coupled receptors family 1 profile" evidence="6">
    <location>
        <begin position="38"/>
        <end position="290"/>
    </location>
</feature>
<evidence type="ECO:0000313" key="7">
    <source>
        <dbReference type="EMBL" id="CAF0879955.1"/>
    </source>
</evidence>
<evidence type="ECO:0000313" key="9">
    <source>
        <dbReference type="Proteomes" id="UP000663882"/>
    </source>
</evidence>
<keyword evidence="3 5" id="KW-1133">Transmembrane helix</keyword>
<accession>A0A813Y871</accession>
<evidence type="ECO:0000313" key="8">
    <source>
        <dbReference type="EMBL" id="CAF4101758.1"/>
    </source>
</evidence>
<keyword evidence="4 5" id="KW-0472">Membrane</keyword>
<feature type="transmembrane region" description="Helical" evidence="5">
    <location>
        <begin position="139"/>
        <end position="162"/>
    </location>
</feature>
<name>A0A813Y871_9BILA</name>
<dbReference type="EMBL" id="CAJOAX010011885">
    <property type="protein sequence ID" value="CAF4101758.1"/>
    <property type="molecule type" value="Genomic_DNA"/>
</dbReference>
<feature type="transmembrane region" description="Helical" evidence="5">
    <location>
        <begin position="96"/>
        <end position="119"/>
    </location>
</feature>
<keyword evidence="2 5" id="KW-0812">Transmembrane</keyword>
<feature type="transmembrane region" description="Helical" evidence="5">
    <location>
        <begin position="25"/>
        <end position="48"/>
    </location>
</feature>
<evidence type="ECO:0000256" key="1">
    <source>
        <dbReference type="ARBA" id="ARBA00004370"/>
    </source>
</evidence>
<evidence type="ECO:0000256" key="4">
    <source>
        <dbReference type="ARBA" id="ARBA00023136"/>
    </source>
</evidence>
<sequence length="323" mass="39307">MSNLIDTYIENQSNINYEIFYSIQLWLYLISNILSILCCCFVLFYLLFDQTLRTALHNHVIIILLFICLFYESICIPFILYNYHFDISWQTRSISYRFWSFIDIVLNRSQLIFLAWATIERHIFVYHDQWLSTKEKRFYIHYLPIIILIIYCLIWYSILILFSSCFNINNQSNSNVIPYPCILNHRSIKYFDLICHQIIPSLIIIILSIILLLRIRWQTIHFNQSVDWTKQRKMIFQILSISILYFLFYGPWILAIIFVQFRFLENIALNMMTYAFFFSDYFTFLLPFVCYASLPEIQLKLKKLFYYLLQQLQSRCSRKRSHK</sequence>
<comment type="caution">
    <text evidence="7">The sequence shown here is derived from an EMBL/GenBank/DDBJ whole genome shotgun (WGS) entry which is preliminary data.</text>
</comment>
<proteinExistence type="predicted"/>
<feature type="transmembrane region" description="Helical" evidence="5">
    <location>
        <begin position="234"/>
        <end position="259"/>
    </location>
</feature>
<dbReference type="GO" id="GO:0016020">
    <property type="term" value="C:membrane"/>
    <property type="evidence" value="ECO:0007669"/>
    <property type="project" value="UniProtKB-SubCell"/>
</dbReference>
<dbReference type="OrthoDB" id="10395338at2759"/>
<dbReference type="Gene3D" id="1.20.1070.10">
    <property type="entry name" value="Rhodopsin 7-helix transmembrane proteins"/>
    <property type="match status" value="1"/>
</dbReference>
<organism evidence="7 9">
    <name type="scientific">Rotaria sordida</name>
    <dbReference type="NCBI Taxonomy" id="392033"/>
    <lineage>
        <taxon>Eukaryota</taxon>
        <taxon>Metazoa</taxon>
        <taxon>Spiralia</taxon>
        <taxon>Gnathifera</taxon>
        <taxon>Rotifera</taxon>
        <taxon>Eurotatoria</taxon>
        <taxon>Bdelloidea</taxon>
        <taxon>Philodinida</taxon>
        <taxon>Philodinidae</taxon>
        <taxon>Rotaria</taxon>
    </lineage>
</organism>
<evidence type="ECO:0000256" key="5">
    <source>
        <dbReference type="SAM" id="Phobius"/>
    </source>
</evidence>
<dbReference type="Proteomes" id="UP000663882">
    <property type="component" value="Unassembled WGS sequence"/>
</dbReference>
<feature type="transmembrane region" description="Helical" evidence="5">
    <location>
        <begin position="60"/>
        <end position="84"/>
    </location>
</feature>
<dbReference type="SUPFAM" id="SSF81321">
    <property type="entry name" value="Family A G protein-coupled receptor-like"/>
    <property type="match status" value="1"/>
</dbReference>
<comment type="subcellular location">
    <subcellularLocation>
        <location evidence="1">Membrane</location>
    </subcellularLocation>
</comment>
<dbReference type="EMBL" id="CAJNOO010000258">
    <property type="protein sequence ID" value="CAF0879955.1"/>
    <property type="molecule type" value="Genomic_DNA"/>
</dbReference>